<name>A0A7G8P6P1_9MYCO</name>
<evidence type="ECO:0000313" key="2">
    <source>
        <dbReference type="Proteomes" id="UP000515498"/>
    </source>
</evidence>
<gene>
    <name evidence="1" type="ORF">HZU40_00695</name>
</gene>
<protein>
    <submittedName>
        <fullName evidence="1">Uncharacterized protein</fullName>
    </submittedName>
</protein>
<reference evidence="1 2" key="1">
    <citation type="submission" date="2020-07" db="EMBL/GenBank/DDBJ databases">
        <title>Draft genome sequence of four isobutane-metabolizing strains capable of cometabolically degrading diverse ether contaminants.</title>
        <authorList>
            <person name="Chen W."/>
            <person name="Faulkner N."/>
            <person name="Smith C."/>
            <person name="Hyman M."/>
        </authorList>
    </citation>
    <scope>NUCLEOTIDE SEQUENCE [LARGE SCALE GENOMIC DNA]</scope>
    <source>
        <strain evidence="1 2">2A</strain>
        <plasmid evidence="1 2">unnamed2</plasmid>
    </source>
</reference>
<proteinExistence type="predicted"/>
<dbReference type="Proteomes" id="UP000515498">
    <property type="component" value="Plasmid unnamed2"/>
</dbReference>
<dbReference type="RefSeq" id="WP_187095158.1">
    <property type="nucleotide sequence ID" value="NZ_CP059893.1"/>
</dbReference>
<sequence>MSTGANVIRPARGPRWTRKRLTTMLLDCYGPTPRGAVDVAAVAHYAGVSPSTVRRWLSRPEPGGRRLAIPKRRLVQLQRGPEEVERRNEQQYRHALNALASIDDERSIMPEWRKQGWLNQQTVAIIAVHGRPWRQVAVTNGSRRALGELHRRGATVDNLVVPTRFHAQVLAHTVMLRQQAWRIHPAAHRLSAGRTQVWMADAPTVDLAALAAASPARSTAAVEMAG</sequence>
<keyword evidence="1" id="KW-0614">Plasmid</keyword>
<geneLocation type="plasmid" evidence="1 2">
    <name>unnamed2</name>
</geneLocation>
<accession>A0A7G8P6P1</accession>
<evidence type="ECO:0000313" key="1">
    <source>
        <dbReference type="EMBL" id="QNJ90007.1"/>
    </source>
</evidence>
<organism evidence="1 2">
    <name type="scientific">Mycolicibacterium fluoranthenivorans</name>
    <dbReference type="NCBI Taxonomy" id="258505"/>
    <lineage>
        <taxon>Bacteria</taxon>
        <taxon>Bacillati</taxon>
        <taxon>Actinomycetota</taxon>
        <taxon>Actinomycetes</taxon>
        <taxon>Mycobacteriales</taxon>
        <taxon>Mycobacteriaceae</taxon>
        <taxon>Mycolicibacterium</taxon>
    </lineage>
</organism>
<dbReference type="AlphaFoldDB" id="A0A7G8P6P1"/>
<dbReference type="KEGG" id="mflu:HZU40_00695"/>
<dbReference type="EMBL" id="CP059893">
    <property type="protein sequence ID" value="QNJ90007.1"/>
    <property type="molecule type" value="Genomic_DNA"/>
</dbReference>